<gene>
    <name evidence="1" type="ORF">OEW28_14720</name>
</gene>
<protein>
    <submittedName>
        <fullName evidence="1">Uncharacterized protein</fullName>
    </submittedName>
</protein>
<sequence>MDELLSDLAHSIEASLAIDAALADRTIAQLHRSTGAPQLERSHLESSERLLALIYELRPGWTVSVKGVARFPNGHWRCTLRQSELRDNDEFVGVGSGPTMAHAMLVAMLKVLALAP</sequence>
<evidence type="ECO:0000313" key="1">
    <source>
        <dbReference type="EMBL" id="MCV2869884.1"/>
    </source>
</evidence>
<dbReference type="RefSeq" id="WP_263735557.1">
    <property type="nucleotide sequence ID" value="NZ_JAOWKY010000004.1"/>
</dbReference>
<evidence type="ECO:0000313" key="2">
    <source>
        <dbReference type="Proteomes" id="UP001652542"/>
    </source>
</evidence>
<dbReference type="EMBL" id="JAOWKY010000004">
    <property type="protein sequence ID" value="MCV2869884.1"/>
    <property type="molecule type" value="Genomic_DNA"/>
</dbReference>
<organism evidence="1 2">
    <name type="scientific">Albidovulum marisflavi</name>
    <dbReference type="NCBI Taxonomy" id="2984159"/>
    <lineage>
        <taxon>Bacteria</taxon>
        <taxon>Pseudomonadati</taxon>
        <taxon>Pseudomonadota</taxon>
        <taxon>Alphaproteobacteria</taxon>
        <taxon>Rhodobacterales</taxon>
        <taxon>Paracoccaceae</taxon>
        <taxon>Albidovulum</taxon>
    </lineage>
</organism>
<reference evidence="1 2" key="1">
    <citation type="submission" date="2022-10" db="EMBL/GenBank/DDBJ databases">
        <title>Defluviimonas sp. nov., isolated from ocean surface water.</title>
        <authorList>
            <person name="He W."/>
            <person name="Wang L."/>
            <person name="Zhang D.-F."/>
        </authorList>
    </citation>
    <scope>NUCLEOTIDE SEQUENCE [LARGE SCALE GENOMIC DNA]</scope>
    <source>
        <strain evidence="1 2">WL0002</strain>
    </source>
</reference>
<comment type="caution">
    <text evidence="1">The sequence shown here is derived from an EMBL/GenBank/DDBJ whole genome shotgun (WGS) entry which is preliminary data.</text>
</comment>
<name>A0ABT2ZFL9_9RHOB</name>
<dbReference type="Proteomes" id="UP001652542">
    <property type="component" value="Unassembled WGS sequence"/>
</dbReference>
<proteinExistence type="predicted"/>
<keyword evidence="2" id="KW-1185">Reference proteome</keyword>
<accession>A0ABT2ZFL9</accession>